<keyword evidence="2" id="KW-1185">Reference proteome</keyword>
<dbReference type="OrthoDB" id="7002760at2"/>
<proteinExistence type="predicted"/>
<gene>
    <name evidence="1" type="ORF">SAMN05216217_10148</name>
</gene>
<evidence type="ECO:0000313" key="1">
    <source>
        <dbReference type="EMBL" id="SFM10324.1"/>
    </source>
</evidence>
<organism evidence="1 2">
    <name type="scientific">Halopseudomonas yangmingensis</name>
    <dbReference type="NCBI Taxonomy" id="1720063"/>
    <lineage>
        <taxon>Bacteria</taxon>
        <taxon>Pseudomonadati</taxon>
        <taxon>Pseudomonadota</taxon>
        <taxon>Gammaproteobacteria</taxon>
        <taxon>Pseudomonadales</taxon>
        <taxon>Pseudomonadaceae</taxon>
        <taxon>Halopseudomonas</taxon>
    </lineage>
</organism>
<dbReference type="AlphaFoldDB" id="A0A1I4N417"/>
<reference evidence="2" key="1">
    <citation type="submission" date="2016-10" db="EMBL/GenBank/DDBJ databases">
        <authorList>
            <person name="Varghese N."/>
            <person name="Submissions S."/>
        </authorList>
    </citation>
    <scope>NUCLEOTIDE SEQUENCE [LARGE SCALE GENOMIC DNA]</scope>
    <source>
        <strain evidence="2">DSM 24213</strain>
    </source>
</reference>
<sequence length="145" mass="15959">MARHDFRRSSLTAAHTLVECRTLAPGRYQLTGHGGAPQKGDQVICTLRGSQNLDMLLSVESVRQLINPPGQWSAQASGPDLSNSVILGWSVNCDQCAASQAFEFLAEDSDDLPTRQQKARVRIAELGWRQREQQHLCPACSSVEQ</sequence>
<evidence type="ECO:0000313" key="2">
    <source>
        <dbReference type="Proteomes" id="UP000243629"/>
    </source>
</evidence>
<accession>A0A1I4N417</accession>
<dbReference type="RefSeq" id="WP_093471175.1">
    <property type="nucleotide sequence ID" value="NZ_FOUI01000001.1"/>
</dbReference>
<dbReference type="EMBL" id="FOUI01000001">
    <property type="protein sequence ID" value="SFM10324.1"/>
    <property type="molecule type" value="Genomic_DNA"/>
</dbReference>
<dbReference type="Proteomes" id="UP000243629">
    <property type="component" value="Unassembled WGS sequence"/>
</dbReference>
<name>A0A1I4N417_9GAMM</name>
<protein>
    <submittedName>
        <fullName evidence="1">Uncharacterized protein</fullName>
    </submittedName>
</protein>